<dbReference type="InterPro" id="IPR011330">
    <property type="entry name" value="Glyco_hydro/deAcase_b/a-brl"/>
</dbReference>
<evidence type="ECO:0000313" key="4">
    <source>
        <dbReference type="EMBL" id="SFV52380.1"/>
    </source>
</evidence>
<protein>
    <submittedName>
        <fullName evidence="4">Polysaccharide deacetylase family protein</fullName>
    </submittedName>
</protein>
<comment type="subcellular location">
    <subcellularLocation>
        <location evidence="1">Secreted</location>
    </subcellularLocation>
</comment>
<evidence type="ECO:0000256" key="1">
    <source>
        <dbReference type="ARBA" id="ARBA00004613"/>
    </source>
</evidence>
<dbReference type="Gene3D" id="3.20.20.370">
    <property type="entry name" value="Glycoside hydrolase/deacetylase"/>
    <property type="match status" value="1"/>
</dbReference>
<dbReference type="GO" id="GO:0005975">
    <property type="term" value="P:carbohydrate metabolic process"/>
    <property type="evidence" value="ECO:0007669"/>
    <property type="project" value="InterPro"/>
</dbReference>
<organism evidence="4">
    <name type="scientific">hydrothermal vent metagenome</name>
    <dbReference type="NCBI Taxonomy" id="652676"/>
    <lineage>
        <taxon>unclassified sequences</taxon>
        <taxon>metagenomes</taxon>
        <taxon>ecological metagenomes</taxon>
    </lineage>
</organism>
<dbReference type="CDD" id="cd10973">
    <property type="entry name" value="CE4_DAC_u4_5s"/>
    <property type="match status" value="1"/>
</dbReference>
<evidence type="ECO:0000259" key="3">
    <source>
        <dbReference type="PROSITE" id="PS51677"/>
    </source>
</evidence>
<name>A0A1W1BFR1_9ZZZZ</name>
<proteinExistence type="predicted"/>
<dbReference type="GO" id="GO:0005576">
    <property type="term" value="C:extracellular region"/>
    <property type="evidence" value="ECO:0007669"/>
    <property type="project" value="UniProtKB-SubCell"/>
</dbReference>
<dbReference type="Pfam" id="PF01522">
    <property type="entry name" value="Polysacc_deac_1"/>
    <property type="match status" value="1"/>
</dbReference>
<dbReference type="PANTHER" id="PTHR34216">
    <property type="match status" value="1"/>
</dbReference>
<keyword evidence="2" id="KW-0732">Signal</keyword>
<dbReference type="InterPro" id="IPR002509">
    <property type="entry name" value="NODB_dom"/>
</dbReference>
<evidence type="ECO:0000256" key="2">
    <source>
        <dbReference type="ARBA" id="ARBA00022729"/>
    </source>
</evidence>
<dbReference type="SUPFAM" id="SSF88713">
    <property type="entry name" value="Glycoside hydrolase/deacetylase"/>
    <property type="match status" value="1"/>
</dbReference>
<dbReference type="GO" id="GO:0016810">
    <property type="term" value="F:hydrolase activity, acting on carbon-nitrogen (but not peptide) bonds"/>
    <property type="evidence" value="ECO:0007669"/>
    <property type="project" value="InterPro"/>
</dbReference>
<accession>A0A1W1BFR1</accession>
<reference evidence="4" key="1">
    <citation type="submission" date="2016-10" db="EMBL/GenBank/DDBJ databases">
        <authorList>
            <person name="de Groot N.N."/>
        </authorList>
    </citation>
    <scope>NUCLEOTIDE SEQUENCE</scope>
</reference>
<dbReference type="AlphaFoldDB" id="A0A1W1BFR1"/>
<dbReference type="PANTHER" id="PTHR34216:SF3">
    <property type="entry name" value="POLY-BETA-1,6-N-ACETYL-D-GLUCOSAMINE N-DEACETYLASE"/>
    <property type="match status" value="1"/>
</dbReference>
<feature type="domain" description="NodB homology" evidence="3">
    <location>
        <begin position="81"/>
        <end position="339"/>
    </location>
</feature>
<gene>
    <name evidence="4" type="ORF">MNB_SM-7-1249</name>
</gene>
<dbReference type="EMBL" id="FPHB01000020">
    <property type="protein sequence ID" value="SFV52380.1"/>
    <property type="molecule type" value="Genomic_DNA"/>
</dbReference>
<sequence length="339" mass="39156">MKLFFLFFIFVGSVVQSFAKEQNQAVIFMYHRFGESRYPSTSIKMEQFAFELEYLKKHHYNVLPLSKIVQILRNGQDLPQKTVALTMDDAYKSVYTKAYPLLKKYGFPFTVFVNSEPVDKHYGDFMTWEQMREMAAFGAEFGNHSMTHPSFVSFLSLGSKKMQEMIKKELDGAKKRLKKELGSAYVDIVAYPFGEYTNAIRDHVASLGYVACAQMGGVLTSQTNLAEIPRFPMSERFATKKGFLLKLRTKALPLAEMPQEDHLVRENPPHLVLHLKKHLDNIGCFVASGKRASIKWLDATHVQIEANSLLKPPRDHYTCTALDRDGRWQWYSFFWVFQK</sequence>
<dbReference type="PROSITE" id="PS51677">
    <property type="entry name" value="NODB"/>
    <property type="match status" value="1"/>
</dbReference>
<dbReference type="InterPro" id="IPR051398">
    <property type="entry name" value="Polysacch_Deacetylase"/>
</dbReference>